<protein>
    <submittedName>
        <fullName evidence="2">Uncharacterized protein</fullName>
    </submittedName>
</protein>
<keyword evidence="3" id="KW-1185">Reference proteome</keyword>
<gene>
    <name evidence="2" type="ORF">BN946_scf184743.g1</name>
</gene>
<evidence type="ECO:0000313" key="3">
    <source>
        <dbReference type="Proteomes" id="UP000029665"/>
    </source>
</evidence>
<accession>A0A060SN75</accession>
<proteinExistence type="predicted"/>
<dbReference type="EMBL" id="CCBP010000282">
    <property type="protein sequence ID" value="CDO75641.1"/>
    <property type="molecule type" value="Genomic_DNA"/>
</dbReference>
<dbReference type="AlphaFoldDB" id="A0A060SN75"/>
<comment type="caution">
    <text evidence="2">The sequence shown here is derived from an EMBL/GenBank/DDBJ whole genome shotgun (WGS) entry which is preliminary data.</text>
</comment>
<dbReference type="Proteomes" id="UP000029665">
    <property type="component" value="Unassembled WGS sequence"/>
</dbReference>
<dbReference type="OrthoDB" id="3219336at2759"/>
<name>A0A060SN75_PYCCI</name>
<reference evidence="2" key="1">
    <citation type="submission" date="2014-01" db="EMBL/GenBank/DDBJ databases">
        <title>The genome of the white-rot fungus Pycnoporus cinnabarinus: a basidiomycete model with a versatile arsenal for lignocellulosic biomass breakdown.</title>
        <authorList>
            <person name="Levasseur A."/>
            <person name="Lomascolo A."/>
            <person name="Ruiz-Duenas F.J."/>
            <person name="Uzan E."/>
            <person name="Piumi F."/>
            <person name="Kues U."/>
            <person name="Ram A.F.J."/>
            <person name="Murat C."/>
            <person name="Haon M."/>
            <person name="Benoit I."/>
            <person name="Arfi Y."/>
            <person name="Chevret D."/>
            <person name="Drula E."/>
            <person name="Kwon M.J."/>
            <person name="Gouret P."/>
            <person name="Lesage-Meessen L."/>
            <person name="Lombard V."/>
            <person name="Mariette J."/>
            <person name="Noirot C."/>
            <person name="Park J."/>
            <person name="Patyshakuliyeva A."/>
            <person name="Wieneger R.A.B."/>
            <person name="Wosten H.A.B."/>
            <person name="Martin F."/>
            <person name="Coutinho P.M."/>
            <person name="de Vries R."/>
            <person name="Martinez A.T."/>
            <person name="Klopp C."/>
            <person name="Pontarotti P."/>
            <person name="Henrissat B."/>
            <person name="Record E."/>
        </authorList>
    </citation>
    <scope>NUCLEOTIDE SEQUENCE [LARGE SCALE GENOMIC DNA]</scope>
    <source>
        <strain evidence="2">BRFM137</strain>
    </source>
</reference>
<sequence>MPAIRTEPRQGSSRPAPHLRQGSVANPRPSATEVVALSSDDELLPRKRLAAEKSSARQRSKQKARGPLPPPSEIIEISSDDDEPPAKRPSNSTAALERRVKELEEENKKWKEAALAAHDAQAQSFTPVKQATPAPDTRFDEVRRFPTHGWQDHAETGPSSYPQWTTMDCLQDWFSTALAQHMAANPQYNPQGIVPHHWRAALARQDLSIIARRQIEREIAMLMDATPQPSYTCPTCRLEVRNKPAENFVVKHLVRTVAGIQGESCPKEDPLPRLGHRLEGHWDGFFPVFRRD</sequence>
<dbReference type="HOGENOM" id="CLU_057727_1_0_1"/>
<dbReference type="OMA" id="ICTLKMW"/>
<organism evidence="2 3">
    <name type="scientific">Pycnoporus cinnabarinus</name>
    <name type="common">Cinnabar-red polypore</name>
    <name type="synonym">Trametes cinnabarina</name>
    <dbReference type="NCBI Taxonomy" id="5643"/>
    <lineage>
        <taxon>Eukaryota</taxon>
        <taxon>Fungi</taxon>
        <taxon>Dikarya</taxon>
        <taxon>Basidiomycota</taxon>
        <taxon>Agaricomycotina</taxon>
        <taxon>Agaricomycetes</taxon>
        <taxon>Polyporales</taxon>
        <taxon>Polyporaceae</taxon>
        <taxon>Trametes</taxon>
    </lineage>
</organism>
<dbReference type="STRING" id="5643.A0A060SN75"/>
<evidence type="ECO:0000256" key="1">
    <source>
        <dbReference type="SAM" id="MobiDB-lite"/>
    </source>
</evidence>
<feature type="region of interest" description="Disordered" evidence="1">
    <location>
        <begin position="1"/>
        <end position="99"/>
    </location>
</feature>
<evidence type="ECO:0000313" key="2">
    <source>
        <dbReference type="EMBL" id="CDO75641.1"/>
    </source>
</evidence>
<feature type="compositionally biased region" description="Basic and acidic residues" evidence="1">
    <location>
        <begin position="43"/>
        <end position="55"/>
    </location>
</feature>